<keyword evidence="5" id="KW-1185">Reference proteome</keyword>
<dbReference type="PANTHER" id="PTHR31179">
    <property type="entry name" value="RAB GTPASE-BINDING EFFECTOR PROTEIN"/>
    <property type="match status" value="1"/>
</dbReference>
<dbReference type="EnsemblMetazoa" id="CapteT102490">
    <property type="protein sequence ID" value="CapteP102490"/>
    <property type="gene ID" value="CapteG102490"/>
</dbReference>
<reference evidence="3 5" key="2">
    <citation type="journal article" date="2013" name="Nature">
        <title>Insights into bilaterian evolution from three spiralian genomes.</title>
        <authorList>
            <person name="Simakov O."/>
            <person name="Marletaz F."/>
            <person name="Cho S.J."/>
            <person name="Edsinger-Gonzales E."/>
            <person name="Havlak P."/>
            <person name="Hellsten U."/>
            <person name="Kuo D.H."/>
            <person name="Larsson T."/>
            <person name="Lv J."/>
            <person name="Arendt D."/>
            <person name="Savage R."/>
            <person name="Osoegawa K."/>
            <person name="de Jong P."/>
            <person name="Grimwood J."/>
            <person name="Chapman J.A."/>
            <person name="Shapiro H."/>
            <person name="Aerts A."/>
            <person name="Otillar R.P."/>
            <person name="Terry A.Y."/>
            <person name="Boore J.L."/>
            <person name="Grigoriev I.V."/>
            <person name="Lindberg D.R."/>
            <person name="Seaver E.C."/>
            <person name="Weisblat D.A."/>
            <person name="Putnam N.H."/>
            <person name="Rokhsar D.S."/>
        </authorList>
    </citation>
    <scope>NUCLEOTIDE SEQUENCE</scope>
    <source>
        <strain evidence="3 5">I ESC-2004</strain>
    </source>
</reference>
<dbReference type="PRINTS" id="PR01432">
    <property type="entry name" value="RABAPTIN"/>
</dbReference>
<gene>
    <name evidence="3" type="ORF">CAPTEDRAFT_102490</name>
</gene>
<dbReference type="FunCoup" id="R7TLF8">
    <property type="interactions" value="847"/>
</dbReference>
<dbReference type="GO" id="GO:0006897">
    <property type="term" value="P:endocytosis"/>
    <property type="evidence" value="ECO:0007669"/>
    <property type="project" value="InterPro"/>
</dbReference>
<dbReference type="EMBL" id="AMQN01013347">
    <property type="status" value="NOT_ANNOTATED_CDS"/>
    <property type="molecule type" value="Genomic_DNA"/>
</dbReference>
<dbReference type="InterPro" id="IPR003914">
    <property type="entry name" value="Rabaptin"/>
</dbReference>
<name>R7TLF8_CAPTE</name>
<feature type="coiled-coil region" evidence="1">
    <location>
        <begin position="330"/>
        <end position="357"/>
    </location>
</feature>
<dbReference type="EMBL" id="KB310150">
    <property type="protein sequence ID" value="ELT92381.1"/>
    <property type="molecule type" value="Genomic_DNA"/>
</dbReference>
<dbReference type="GO" id="GO:0008083">
    <property type="term" value="F:growth factor activity"/>
    <property type="evidence" value="ECO:0007669"/>
    <property type="project" value="InterPro"/>
</dbReference>
<evidence type="ECO:0000259" key="2">
    <source>
        <dbReference type="Pfam" id="PF03528"/>
    </source>
</evidence>
<organism evidence="3">
    <name type="scientific">Capitella teleta</name>
    <name type="common">Polychaete worm</name>
    <dbReference type="NCBI Taxonomy" id="283909"/>
    <lineage>
        <taxon>Eukaryota</taxon>
        <taxon>Metazoa</taxon>
        <taxon>Spiralia</taxon>
        <taxon>Lophotrochozoa</taxon>
        <taxon>Annelida</taxon>
        <taxon>Polychaeta</taxon>
        <taxon>Sedentaria</taxon>
        <taxon>Scolecida</taxon>
        <taxon>Capitellidae</taxon>
        <taxon>Capitella</taxon>
    </lineage>
</organism>
<evidence type="ECO:0000256" key="1">
    <source>
        <dbReference type="SAM" id="Coils"/>
    </source>
</evidence>
<dbReference type="OrthoDB" id="6158842at2759"/>
<evidence type="ECO:0000313" key="4">
    <source>
        <dbReference type="EnsemblMetazoa" id="CapteP102490"/>
    </source>
</evidence>
<proteinExistence type="predicted"/>
<reference evidence="5" key="1">
    <citation type="submission" date="2012-12" db="EMBL/GenBank/DDBJ databases">
        <authorList>
            <person name="Hellsten U."/>
            <person name="Grimwood J."/>
            <person name="Chapman J.A."/>
            <person name="Shapiro H."/>
            <person name="Aerts A."/>
            <person name="Otillar R.P."/>
            <person name="Terry A.Y."/>
            <person name="Boore J.L."/>
            <person name="Simakov O."/>
            <person name="Marletaz F."/>
            <person name="Cho S.-J."/>
            <person name="Edsinger-Gonzales E."/>
            <person name="Havlak P."/>
            <person name="Kuo D.-H."/>
            <person name="Larsson T."/>
            <person name="Lv J."/>
            <person name="Arendt D."/>
            <person name="Savage R."/>
            <person name="Osoegawa K."/>
            <person name="de Jong P."/>
            <person name="Lindberg D.R."/>
            <person name="Seaver E.C."/>
            <person name="Weisblat D.A."/>
            <person name="Putnam N.H."/>
            <person name="Grigoriev I.V."/>
            <person name="Rokhsar D.S."/>
        </authorList>
    </citation>
    <scope>NUCLEOTIDE SEQUENCE</scope>
    <source>
        <strain evidence="5">I ESC-2004</strain>
    </source>
</reference>
<dbReference type="GO" id="GO:0005096">
    <property type="term" value="F:GTPase activator activity"/>
    <property type="evidence" value="ECO:0007669"/>
    <property type="project" value="InterPro"/>
</dbReference>
<evidence type="ECO:0000313" key="5">
    <source>
        <dbReference type="Proteomes" id="UP000014760"/>
    </source>
</evidence>
<dbReference type="Proteomes" id="UP000014760">
    <property type="component" value="Unassembled WGS sequence"/>
</dbReference>
<feature type="coiled-coil region" evidence="1">
    <location>
        <begin position="102"/>
        <end position="161"/>
    </location>
</feature>
<feature type="domain" description="Rabaptin coiled-coil" evidence="2">
    <location>
        <begin position="99"/>
        <end position="427"/>
    </location>
</feature>
<sequence length="458" mass="53206">MKPHLSTESIYQLPETNLLTDHSWLILSSHSKCNSTLNDLWLHGFYFKASFGSCSEKYTHEICNLNFCSRYTSIVLSTVNYQTTFAVHTTLIERLFPDVAELERLRKENERLTKEKQSAEADFGMKRAKFIELFKQKEDALNEAQQLNTSLKEEMAKIKIEVMDVNTAAALSEGSKQDELEDLQRACRQEVASIQSIMKGAWCYALDQAAAKYEHDRAHWAELNSALEEELKDLKAKINNDRAEQENLEESMKKAQEDAEILKSVVMPLEEEVRSLKHKLRAAYGQLDELQGTKMRELNDSLKTEKSSRTDLEMYVAVLNTQKTVLQDDTDKLRMELQEVCNLLDEERREHSDLKATWQMANDQFLESQRLMMMDLHAMEEVLTDEQQRKITELKKKNAEREAAETRLKELEELRAQEEYDQKTRAHQAQGWSAAWVHSVSFSCVLFCFSFDSQERRS</sequence>
<keyword evidence="1" id="KW-0175">Coiled coil</keyword>
<feature type="coiled-coil region" evidence="1">
    <location>
        <begin position="217"/>
        <end position="265"/>
    </location>
</feature>
<dbReference type="AlphaFoldDB" id="R7TLF8"/>
<dbReference type="Pfam" id="PF03528">
    <property type="entry name" value="Rabaptin"/>
    <property type="match status" value="1"/>
</dbReference>
<dbReference type="OMA" id="RELIWIK"/>
<protein>
    <recommendedName>
        <fullName evidence="2">Rabaptin coiled-coil domain-containing protein</fullName>
    </recommendedName>
</protein>
<dbReference type="InterPro" id="IPR018514">
    <property type="entry name" value="Rabaptin_CC"/>
</dbReference>
<reference evidence="4" key="3">
    <citation type="submission" date="2015-06" db="UniProtKB">
        <authorList>
            <consortium name="EnsemblMetazoa"/>
        </authorList>
    </citation>
    <scope>IDENTIFICATION</scope>
</reference>
<dbReference type="STRING" id="283909.R7TLF8"/>
<accession>R7TLF8</accession>
<evidence type="ECO:0000313" key="3">
    <source>
        <dbReference type="EMBL" id="ELT92381.1"/>
    </source>
</evidence>
<feature type="coiled-coil region" evidence="1">
    <location>
        <begin position="384"/>
        <end position="421"/>
    </location>
</feature>
<dbReference type="HOGENOM" id="CLU_597506_0_0_1"/>
<dbReference type="PANTHER" id="PTHR31179:SF7">
    <property type="entry name" value="FYVE-TYPE DOMAIN-CONTAINING PROTEIN"/>
    <property type="match status" value="1"/>
</dbReference>